<dbReference type="Proteomes" id="UP000017246">
    <property type="component" value="Unassembled WGS sequence"/>
</dbReference>
<proteinExistence type="predicted"/>
<dbReference type="AlphaFoldDB" id="A0A0S4MS76"/>
<sequence>MEWVRRREWKNVEKKLDVTLPFTHSHATDTSTVDNCIASPTLLYRLPVSAPKALKSLNPAQSLPSSLLIAIAITIPTRIITSRPLTFLTPPHLDYPQYQFWRLASGATMTLKGQKNMAERRRVVKMQASATTTKNECVNAGPQQGRGIRSLSHWWTMLSSAVQCSEWSGVEWSGVAGRSATKQQRQRP</sequence>
<reference evidence="1" key="2">
    <citation type="submission" date="2015-11" db="EMBL/GenBank/DDBJ databases">
        <authorList>
            <person name="Zhang Y."/>
            <person name="Guo Z."/>
        </authorList>
    </citation>
    <scope>NUCLEOTIDE SEQUENCE</scope>
</reference>
<keyword evidence="2" id="KW-1185">Reference proteome</keyword>
<reference evidence="1" key="1">
    <citation type="journal article" date="2013" name="Nature">
        <title>The genomes of four tapeworm species reveal adaptations to parasitism.</title>
        <authorList>
            <person name="Tsai I.J."/>
            <person name="Zarowiecki M."/>
            <person name="Holroyd N."/>
            <person name="Garciarrubio A."/>
            <person name="Sanchez-Flores A."/>
            <person name="Brooks K.L."/>
            <person name="Tracey A."/>
            <person name="Bobes R.J."/>
            <person name="Fragoso G."/>
            <person name="Sciutto E."/>
            <person name="Aslett M."/>
            <person name="Beasley H."/>
            <person name="Bennett H.M."/>
            <person name="Cai J."/>
            <person name="Camicia F."/>
            <person name="Clark R."/>
            <person name="Cucher M."/>
            <person name="De Silva N."/>
            <person name="Day T.A."/>
            <person name="Deplazes P."/>
            <person name="Estrada K."/>
            <person name="Fernandez C."/>
            <person name="Holland P.W."/>
            <person name="Hou J."/>
            <person name="Hu S."/>
            <person name="Huckvale T."/>
            <person name="Hung S.S."/>
            <person name="Kamenetzky L."/>
            <person name="Keane J.A."/>
            <person name="Kiss F."/>
            <person name="Koziol U."/>
            <person name="Lambert O."/>
            <person name="Liu K."/>
            <person name="Luo X."/>
            <person name="Luo Y."/>
            <person name="Macchiaroli N."/>
            <person name="Nichol S."/>
            <person name="Paps J."/>
            <person name="Parkinson J."/>
            <person name="Pouchkina-Stantcheva N."/>
            <person name="Riddiford N."/>
            <person name="Rosenzvit M."/>
            <person name="Salinas G."/>
            <person name="Wasmuth J.D."/>
            <person name="Zamanian M."/>
            <person name="Zheng Y."/>
            <person name="Cai X."/>
            <person name="Soberon X."/>
            <person name="Olson P.D."/>
            <person name="Laclette J.P."/>
            <person name="Brehm K."/>
            <person name="Berriman M."/>
            <person name="Garciarrubio A."/>
            <person name="Bobes R.J."/>
            <person name="Fragoso G."/>
            <person name="Sanchez-Flores A."/>
            <person name="Estrada K."/>
            <person name="Cevallos M.A."/>
            <person name="Morett E."/>
            <person name="Gonzalez V."/>
            <person name="Portillo T."/>
            <person name="Ochoa-Leyva A."/>
            <person name="Jose M.V."/>
            <person name="Sciutto E."/>
            <person name="Landa A."/>
            <person name="Jimenez L."/>
            <person name="Valdes V."/>
            <person name="Carrero J.C."/>
            <person name="Larralde C."/>
            <person name="Morales-Montor J."/>
            <person name="Limon-Lason J."/>
            <person name="Soberon X."/>
            <person name="Laclette J.P."/>
        </authorList>
    </citation>
    <scope>NUCLEOTIDE SEQUENCE [LARGE SCALE GENOMIC DNA]</scope>
</reference>
<accession>A0A0S4MS76</accession>
<organism evidence="1 2">
    <name type="scientific">Echinococcus multilocularis</name>
    <name type="common">Fox tapeworm</name>
    <dbReference type="NCBI Taxonomy" id="6211"/>
    <lineage>
        <taxon>Eukaryota</taxon>
        <taxon>Metazoa</taxon>
        <taxon>Spiralia</taxon>
        <taxon>Lophotrochozoa</taxon>
        <taxon>Platyhelminthes</taxon>
        <taxon>Cestoda</taxon>
        <taxon>Eucestoda</taxon>
        <taxon>Cyclophyllidea</taxon>
        <taxon>Taeniidae</taxon>
        <taxon>Echinococcus</taxon>
    </lineage>
</organism>
<evidence type="ECO:0000313" key="1">
    <source>
        <dbReference type="EMBL" id="CUT99838.1"/>
    </source>
</evidence>
<protein>
    <submittedName>
        <fullName evidence="1">Variant surface glycoprotein</fullName>
    </submittedName>
</protein>
<dbReference type="EMBL" id="LN902849">
    <property type="protein sequence ID" value="CUT99838.1"/>
    <property type="molecule type" value="Genomic_DNA"/>
</dbReference>
<name>A0A0S4MS76_ECHMU</name>
<evidence type="ECO:0000313" key="2">
    <source>
        <dbReference type="Proteomes" id="UP000017246"/>
    </source>
</evidence>